<sequence>MNGDGYTYLPRLADCLLQEKLAGVSAVLVRGPKWTGKTSSCEQLAKSALLLRDPDVYVRAMDALAVQPSLLLRGDRPRLIDEWQLAPALWDAVISEADKAKGAASQFLLTGSATPVDTAQLRHTGTGRIARITMETMTLEESNESSKEVSLAALFTGAKAEGASSLSVEDYARLICRGGWPAVVTGRSSGELARDYVDALCESDMAEAADAELDPVRAQALIRSLARNSAQEANNATLLEDVRNAGVGMSDPTLRTYLNALRRLFVLEEVKAWAPTLRSRTPLRSTAVRHLCDPSIAAAALETSPDGLLSDLATMGFLFESLCVRDLRVYARLLGGDVYHYRDKGGLEADAIIRLRDGRWAAIEVKLGGEARIEEGSTHLKALEEKVDSKKSGSPSFLMVLTGTSYAYTRPDGVHVVPLGCLCH</sequence>
<dbReference type="InterPro" id="IPR041682">
    <property type="entry name" value="AAA_14"/>
</dbReference>
<feature type="domain" description="DUF4143" evidence="2">
    <location>
        <begin position="203"/>
        <end position="367"/>
    </location>
</feature>
<evidence type="ECO:0000313" key="3">
    <source>
        <dbReference type="EMBL" id="MEC4176725.1"/>
    </source>
</evidence>
<evidence type="ECO:0000313" key="4">
    <source>
        <dbReference type="Proteomes" id="UP001349994"/>
    </source>
</evidence>
<protein>
    <submittedName>
        <fullName evidence="3">DUF4143 domain-containing protein</fullName>
    </submittedName>
</protein>
<dbReference type="PANTHER" id="PTHR43566:SF2">
    <property type="entry name" value="DUF4143 DOMAIN-CONTAINING PROTEIN"/>
    <property type="match status" value="1"/>
</dbReference>
<dbReference type="Proteomes" id="UP001349994">
    <property type="component" value="Unassembled WGS sequence"/>
</dbReference>
<organism evidence="3 4">
    <name type="scientific">Adlercreutzia wanghongyangiae</name>
    <dbReference type="NCBI Taxonomy" id="3111451"/>
    <lineage>
        <taxon>Bacteria</taxon>
        <taxon>Bacillati</taxon>
        <taxon>Actinomycetota</taxon>
        <taxon>Coriobacteriia</taxon>
        <taxon>Eggerthellales</taxon>
        <taxon>Eggerthellaceae</taxon>
        <taxon>Adlercreutzia</taxon>
    </lineage>
</organism>
<evidence type="ECO:0000259" key="2">
    <source>
        <dbReference type="Pfam" id="PF13635"/>
    </source>
</evidence>
<dbReference type="PANTHER" id="PTHR43566">
    <property type="entry name" value="CONSERVED PROTEIN"/>
    <property type="match status" value="1"/>
</dbReference>
<gene>
    <name evidence="3" type="ORF">VIN30_09730</name>
</gene>
<name>A0ABU6IK09_9ACTN</name>
<dbReference type="Pfam" id="PF13173">
    <property type="entry name" value="AAA_14"/>
    <property type="match status" value="1"/>
</dbReference>
<accession>A0ABU6IK09</accession>
<dbReference type="EMBL" id="JAYMFF010000020">
    <property type="protein sequence ID" value="MEC4176725.1"/>
    <property type="molecule type" value="Genomic_DNA"/>
</dbReference>
<dbReference type="RefSeq" id="WP_338211207.1">
    <property type="nucleotide sequence ID" value="NZ_JAYMFF010000020.1"/>
</dbReference>
<dbReference type="Pfam" id="PF13635">
    <property type="entry name" value="DUF4143"/>
    <property type="match status" value="1"/>
</dbReference>
<proteinExistence type="predicted"/>
<evidence type="ECO:0000259" key="1">
    <source>
        <dbReference type="Pfam" id="PF13173"/>
    </source>
</evidence>
<reference evidence="3 4" key="1">
    <citation type="submission" date="2024-01" db="EMBL/GenBank/DDBJ databases">
        <title>novel species in genus Adlercreutzia.</title>
        <authorList>
            <person name="Liu X."/>
        </authorList>
    </citation>
    <scope>NUCLEOTIDE SEQUENCE [LARGE SCALE GENOMIC DNA]</scope>
    <source>
        <strain evidence="3 4">R7</strain>
    </source>
</reference>
<dbReference type="InterPro" id="IPR025420">
    <property type="entry name" value="DUF4143"/>
</dbReference>
<comment type="caution">
    <text evidence="3">The sequence shown here is derived from an EMBL/GenBank/DDBJ whole genome shotgun (WGS) entry which is preliminary data.</text>
</comment>
<feature type="domain" description="AAA" evidence="1">
    <location>
        <begin position="26"/>
        <end position="141"/>
    </location>
</feature>
<keyword evidence="4" id="KW-1185">Reference proteome</keyword>